<name>A0A2P5A247_9HYPO</name>
<keyword evidence="6" id="KW-1185">Reference proteome</keyword>
<comment type="caution">
    <text evidence="5">The sequence shown here is derived from an EMBL/GenBank/DDBJ whole genome shotgun (WGS) entry which is preliminary data.</text>
</comment>
<dbReference type="GeneID" id="29990025"/>
<gene>
    <name evidence="5" type="ORF">TGAM01_v200021</name>
</gene>
<sequence length="896" mass="100417">MKIPMAPETYDFANDFKTLYIPKQKPEPAPVPENMKAILQSYPPLSQVTPVESSDSVSFTALLEIPKSRAQESWEVALWHSIDGEDWTEAEVPKIKSSQAPQALHAESEAVFRVYYSTRVSFQKTLRFTIKFRHNHDEPWRWIRDEQGLEDGHVVLLPAPTESDKLADLIPGLNTVWKVSSSMSQAPKTQLWSLEAVVPPAKNDLSSYTDIQIGTPWGSFLRWFAVVRLWSPWLAPRHGRDHFSLDKDAILLAFQSPEGRNMVFLAVSGINNSVPVFQNTSSGAISVNVRNDSASDEKVIILVSEGNDFQRAVAAVMYHARTLVMKARSANEAVEEEWKTLSDAVRPEWLENWYDGLGFCTWNALGQRLTEQKIVDAIDKLEKHNINITSLIIDDNWQSIDYKGPSQFQYGWVDFEAEPEAFPNGLKAAITKIRQKSPNIQHIAVWHALLGYWGGISPDGKLAKKYKTVEVVREEAKRRNLPLGGKMTVIAKDDVRQFYDDFYQFLSDAGVDGVKTDAQFMIDMWLSASVRRELINTYLDAWNLTSLRYFSVKAISCMSQIPQALFNSQMIPNRPALLVRNSDDFFPQIPSSHPWHVWTNAYNSIFMEYLNVLPDWDMFQTVHDYSGFHAAARCVSGGPIYITDVPGEHNLDLISQMTGLTPKGKTVIFRPSVLGKAIYPYIGYDDDLLLKVGSYHGASETGTPMVAIFNISARPLTELIPLSCFPGTVPSLHYIVRAHATGKASAPMKLDDPTSLIVGSLDVRGYEIFTAFQAVPLTGPKYGDIWVANLGLINKMTGSVAILASSISMKENRRVSVAVKLKALGVFGVFISTLPKMTLQEDFIVTLQDQAVPIETVGVSQSDQHVLEINIERAWKHMELEPGRLDEVEVKVSFAG</sequence>
<protein>
    <submittedName>
        <fullName evidence="5">Uncharacterized protein</fullName>
    </submittedName>
</protein>
<comment type="similarity">
    <text evidence="2">Belongs to the glycosyl hydrolases 36 family.</text>
</comment>
<dbReference type="PANTHER" id="PTHR31268:SF32">
    <property type="entry name" value="GALACTINOL--SUCROSE GALACTOSYLTRANSFERASE 2-RELATED"/>
    <property type="match status" value="1"/>
</dbReference>
<reference evidence="5 6" key="1">
    <citation type="journal article" date="2016" name="Genome Announc.">
        <title>Draft Whole-Genome Sequence of Trichoderma gamsii T6085, a Promising Biocontrol Agent of Fusarium Head Blight on Wheat.</title>
        <authorList>
            <person name="Baroncelli R."/>
            <person name="Zapparata A."/>
            <person name="Piaggeschi G."/>
            <person name="Sarrocco S."/>
            <person name="Vannacci G."/>
        </authorList>
    </citation>
    <scope>NUCLEOTIDE SEQUENCE [LARGE SCALE GENOMIC DNA]</scope>
    <source>
        <strain evidence="5 6">T6085</strain>
    </source>
</reference>
<evidence type="ECO:0000313" key="5">
    <source>
        <dbReference type="EMBL" id="PON30602.1"/>
    </source>
</evidence>
<dbReference type="SUPFAM" id="SSF51445">
    <property type="entry name" value="(Trans)glycosidases"/>
    <property type="match status" value="1"/>
</dbReference>
<dbReference type="InterPro" id="IPR013785">
    <property type="entry name" value="Aldolase_TIM"/>
</dbReference>
<dbReference type="RefSeq" id="XP_018656835.2">
    <property type="nucleotide sequence ID" value="XM_018809942.2"/>
</dbReference>
<dbReference type="Proteomes" id="UP000054821">
    <property type="component" value="Unassembled WGS sequence"/>
</dbReference>
<evidence type="ECO:0000256" key="3">
    <source>
        <dbReference type="ARBA" id="ARBA00023277"/>
    </source>
</evidence>
<accession>A0A2P5A247</accession>
<dbReference type="EMBL" id="JPDN02000001">
    <property type="protein sequence ID" value="PON30602.1"/>
    <property type="molecule type" value="Genomic_DNA"/>
</dbReference>
<evidence type="ECO:0000256" key="4">
    <source>
        <dbReference type="ARBA" id="ARBA00049426"/>
    </source>
</evidence>
<comment type="catalytic activity">
    <reaction evidence="4">
        <text>alpha-D-galactosyl-(1-&gt;3)-1D-myo-inositol + sucrose = raffinose + myo-inositol</text>
        <dbReference type="Rhea" id="RHEA:20161"/>
        <dbReference type="ChEBI" id="CHEBI:16634"/>
        <dbReference type="ChEBI" id="CHEBI:17268"/>
        <dbReference type="ChEBI" id="CHEBI:17505"/>
        <dbReference type="ChEBI" id="CHEBI:17992"/>
        <dbReference type="EC" id="2.4.1.82"/>
    </reaction>
</comment>
<evidence type="ECO:0000256" key="2">
    <source>
        <dbReference type="ARBA" id="ARBA00007240"/>
    </source>
</evidence>
<keyword evidence="3" id="KW-0119">Carbohydrate metabolism</keyword>
<dbReference type="GO" id="GO:0004557">
    <property type="term" value="F:alpha-galactosidase activity"/>
    <property type="evidence" value="ECO:0007669"/>
    <property type="project" value="UniProtKB-EC"/>
</dbReference>
<dbReference type="GO" id="GO:0047274">
    <property type="term" value="F:galactinol-sucrose galactosyltransferase activity"/>
    <property type="evidence" value="ECO:0007669"/>
    <property type="project" value="UniProtKB-EC"/>
</dbReference>
<comment type="catalytic activity">
    <reaction evidence="1">
        <text>Hydrolysis of terminal, non-reducing alpha-D-galactose residues in alpha-D-galactosides, including galactose oligosaccharides, galactomannans and galactolipids.</text>
        <dbReference type="EC" id="3.2.1.22"/>
    </reaction>
</comment>
<dbReference type="PANTHER" id="PTHR31268">
    <property type="match status" value="1"/>
</dbReference>
<dbReference type="Pfam" id="PF05691">
    <property type="entry name" value="Raffinose_syn"/>
    <property type="match status" value="1"/>
</dbReference>
<proteinExistence type="inferred from homology"/>
<dbReference type="InterPro" id="IPR008811">
    <property type="entry name" value="Glycosyl_hydrolases_36"/>
</dbReference>
<organism evidence="5 6">
    <name type="scientific">Trichoderma gamsii</name>
    <dbReference type="NCBI Taxonomy" id="398673"/>
    <lineage>
        <taxon>Eukaryota</taxon>
        <taxon>Fungi</taxon>
        <taxon>Dikarya</taxon>
        <taxon>Ascomycota</taxon>
        <taxon>Pezizomycotina</taxon>
        <taxon>Sordariomycetes</taxon>
        <taxon>Hypocreomycetidae</taxon>
        <taxon>Hypocreales</taxon>
        <taxon>Hypocreaceae</taxon>
        <taxon>Trichoderma</taxon>
    </lineage>
</organism>
<dbReference type="AlphaFoldDB" id="A0A2P5A247"/>
<dbReference type="STRING" id="398673.A0A2P5A247"/>
<evidence type="ECO:0000256" key="1">
    <source>
        <dbReference type="ARBA" id="ARBA00001255"/>
    </source>
</evidence>
<dbReference type="Gene3D" id="3.20.20.70">
    <property type="entry name" value="Aldolase class I"/>
    <property type="match status" value="1"/>
</dbReference>
<dbReference type="FunFam" id="3.20.20.70:FF:000222">
    <property type="entry name" value="Raffinose synthase Sip1 protein"/>
    <property type="match status" value="1"/>
</dbReference>
<dbReference type="InterPro" id="IPR017853">
    <property type="entry name" value="GH"/>
</dbReference>
<evidence type="ECO:0000313" key="6">
    <source>
        <dbReference type="Proteomes" id="UP000054821"/>
    </source>
</evidence>